<evidence type="ECO:0000313" key="1">
    <source>
        <dbReference type="EMBL" id="KAL3871731.1"/>
    </source>
</evidence>
<gene>
    <name evidence="1" type="ORF">ACJMK2_039714</name>
</gene>
<reference evidence="1 2" key="1">
    <citation type="submission" date="2024-11" db="EMBL/GenBank/DDBJ databases">
        <title>Chromosome-level genome assembly of the freshwater bivalve Anodonta woodiana.</title>
        <authorList>
            <person name="Chen X."/>
        </authorList>
    </citation>
    <scope>NUCLEOTIDE SEQUENCE [LARGE SCALE GENOMIC DNA]</scope>
    <source>
        <strain evidence="1">MN2024</strain>
        <tissue evidence="1">Gills</tissue>
    </source>
</reference>
<dbReference type="EMBL" id="JBJQND010000007">
    <property type="protein sequence ID" value="KAL3871731.1"/>
    <property type="molecule type" value="Genomic_DNA"/>
</dbReference>
<organism evidence="1 2">
    <name type="scientific">Sinanodonta woodiana</name>
    <name type="common">Chinese pond mussel</name>
    <name type="synonym">Anodonta woodiana</name>
    <dbReference type="NCBI Taxonomy" id="1069815"/>
    <lineage>
        <taxon>Eukaryota</taxon>
        <taxon>Metazoa</taxon>
        <taxon>Spiralia</taxon>
        <taxon>Lophotrochozoa</taxon>
        <taxon>Mollusca</taxon>
        <taxon>Bivalvia</taxon>
        <taxon>Autobranchia</taxon>
        <taxon>Heteroconchia</taxon>
        <taxon>Palaeoheterodonta</taxon>
        <taxon>Unionida</taxon>
        <taxon>Unionoidea</taxon>
        <taxon>Unionidae</taxon>
        <taxon>Unioninae</taxon>
        <taxon>Sinanodonta</taxon>
    </lineage>
</organism>
<evidence type="ECO:0000313" key="2">
    <source>
        <dbReference type="Proteomes" id="UP001634394"/>
    </source>
</evidence>
<sequence>MEGRSIISDFFNTCVEGEPSHQQLVVYHREGCQTLNVGEIIERLPRQTEVFTTMQVAGIDIDCIKVLQYGGRNKYILHLKKCKQLFQASELHTDLGTKG</sequence>
<name>A0ABD3WCU9_SINWO</name>
<keyword evidence="2" id="KW-1185">Reference proteome</keyword>
<proteinExistence type="predicted"/>
<comment type="caution">
    <text evidence="1">The sequence shown here is derived from an EMBL/GenBank/DDBJ whole genome shotgun (WGS) entry which is preliminary data.</text>
</comment>
<protein>
    <submittedName>
        <fullName evidence="1">Uncharacterized protein</fullName>
    </submittedName>
</protein>
<accession>A0ABD3WCU9</accession>
<dbReference type="Proteomes" id="UP001634394">
    <property type="component" value="Unassembled WGS sequence"/>
</dbReference>
<dbReference type="AlphaFoldDB" id="A0ABD3WCU9"/>